<dbReference type="Proteomes" id="UP000799757">
    <property type="component" value="Unassembled WGS sequence"/>
</dbReference>
<organism evidence="2 3">
    <name type="scientific">Melanomma pulvis-pyrius CBS 109.77</name>
    <dbReference type="NCBI Taxonomy" id="1314802"/>
    <lineage>
        <taxon>Eukaryota</taxon>
        <taxon>Fungi</taxon>
        <taxon>Dikarya</taxon>
        <taxon>Ascomycota</taxon>
        <taxon>Pezizomycotina</taxon>
        <taxon>Dothideomycetes</taxon>
        <taxon>Pleosporomycetidae</taxon>
        <taxon>Pleosporales</taxon>
        <taxon>Melanommataceae</taxon>
        <taxon>Melanomma</taxon>
    </lineage>
</organism>
<sequence length="198" mass="21684">MATAGGEGGGTWCEAAAMASAGERWRALEGVWQREWVAVESWAKPMATAGSRRRHGQAALFEKTRLGQKAWGARPSDCSGASGGGQQGAFHGQARHAAPLAVGPLGSVSQFRFWHHHGQSPPARHPKQLHLGSSYPHPSSVLPRPHASCDRVPPSFISLWPPTVVHSFWQPYILFRHTLETRAPFTLFPHHPPRSLLY</sequence>
<keyword evidence="3" id="KW-1185">Reference proteome</keyword>
<reference evidence="2" key="1">
    <citation type="journal article" date="2020" name="Stud. Mycol.">
        <title>101 Dothideomycetes genomes: a test case for predicting lifestyles and emergence of pathogens.</title>
        <authorList>
            <person name="Haridas S."/>
            <person name="Albert R."/>
            <person name="Binder M."/>
            <person name="Bloem J."/>
            <person name="Labutti K."/>
            <person name="Salamov A."/>
            <person name="Andreopoulos B."/>
            <person name="Baker S."/>
            <person name="Barry K."/>
            <person name="Bills G."/>
            <person name="Bluhm B."/>
            <person name="Cannon C."/>
            <person name="Castanera R."/>
            <person name="Culley D."/>
            <person name="Daum C."/>
            <person name="Ezra D."/>
            <person name="Gonzalez J."/>
            <person name="Henrissat B."/>
            <person name="Kuo A."/>
            <person name="Liang C."/>
            <person name="Lipzen A."/>
            <person name="Lutzoni F."/>
            <person name="Magnuson J."/>
            <person name="Mondo S."/>
            <person name="Nolan M."/>
            <person name="Ohm R."/>
            <person name="Pangilinan J."/>
            <person name="Park H.-J."/>
            <person name="Ramirez L."/>
            <person name="Alfaro M."/>
            <person name="Sun H."/>
            <person name="Tritt A."/>
            <person name="Yoshinaga Y."/>
            <person name="Zwiers L.-H."/>
            <person name="Turgeon B."/>
            <person name="Goodwin S."/>
            <person name="Spatafora J."/>
            <person name="Crous P."/>
            <person name="Grigoriev I."/>
        </authorList>
    </citation>
    <scope>NUCLEOTIDE SEQUENCE</scope>
    <source>
        <strain evidence="2">CBS 109.77</strain>
    </source>
</reference>
<feature type="region of interest" description="Disordered" evidence="1">
    <location>
        <begin position="71"/>
        <end position="94"/>
    </location>
</feature>
<gene>
    <name evidence="2" type="ORF">K505DRAFT_8904</name>
</gene>
<dbReference type="EMBL" id="MU001849">
    <property type="protein sequence ID" value="KAF2795762.1"/>
    <property type="molecule type" value="Genomic_DNA"/>
</dbReference>
<dbReference type="AlphaFoldDB" id="A0A6A6XH70"/>
<protein>
    <submittedName>
        <fullName evidence="2">Uncharacterized protein</fullName>
    </submittedName>
</protein>
<evidence type="ECO:0000313" key="2">
    <source>
        <dbReference type="EMBL" id="KAF2795762.1"/>
    </source>
</evidence>
<evidence type="ECO:0000313" key="3">
    <source>
        <dbReference type="Proteomes" id="UP000799757"/>
    </source>
</evidence>
<name>A0A6A6XH70_9PLEO</name>
<proteinExistence type="predicted"/>
<evidence type="ECO:0000256" key="1">
    <source>
        <dbReference type="SAM" id="MobiDB-lite"/>
    </source>
</evidence>
<accession>A0A6A6XH70</accession>